<reference evidence="2" key="1">
    <citation type="submission" date="2016-11" db="UniProtKB">
        <authorList>
            <consortium name="WormBaseParasite"/>
        </authorList>
    </citation>
    <scope>IDENTIFICATION</scope>
    <source>
        <strain evidence="2">KR3021</strain>
    </source>
</reference>
<dbReference type="WBParaSite" id="RSKR_0000297900.1">
    <property type="protein sequence ID" value="RSKR_0000297900.1"/>
    <property type="gene ID" value="RSKR_0000297900"/>
</dbReference>
<organism evidence="1 2">
    <name type="scientific">Rhabditophanes sp. KR3021</name>
    <dbReference type="NCBI Taxonomy" id="114890"/>
    <lineage>
        <taxon>Eukaryota</taxon>
        <taxon>Metazoa</taxon>
        <taxon>Ecdysozoa</taxon>
        <taxon>Nematoda</taxon>
        <taxon>Chromadorea</taxon>
        <taxon>Rhabditida</taxon>
        <taxon>Tylenchina</taxon>
        <taxon>Panagrolaimomorpha</taxon>
        <taxon>Strongyloidoidea</taxon>
        <taxon>Alloionematidae</taxon>
        <taxon>Rhabditophanes</taxon>
    </lineage>
</organism>
<name>A0AC35TQJ7_9BILA</name>
<sequence>MATPVVAAVAKEAIKVPFLKTIVPRTKEYWIKLGQDYKTSIIDCVKDSKKSPIKAGIIIGLFGVSGYAINTNPTTDDFRNDMAIRRHALSLVPPSILNPTTMTAINERENLWNQNKLKFYDFLFLTLIVKCKYDKTLYIAESRDVNLKDYIWNEILDNVIEVAAFGKYFYLDQAMKEYDVDDSQFPNGLVPSIF</sequence>
<proteinExistence type="predicted"/>
<protein>
    <submittedName>
        <fullName evidence="2">MICOS complex subunit MIC13</fullName>
    </submittedName>
</protein>
<evidence type="ECO:0000313" key="1">
    <source>
        <dbReference type="Proteomes" id="UP000095286"/>
    </source>
</evidence>
<accession>A0AC35TQJ7</accession>
<evidence type="ECO:0000313" key="2">
    <source>
        <dbReference type="WBParaSite" id="RSKR_0000297900.1"/>
    </source>
</evidence>
<dbReference type="Proteomes" id="UP000095286">
    <property type="component" value="Unplaced"/>
</dbReference>